<proteinExistence type="predicted"/>
<evidence type="ECO:0000313" key="3">
    <source>
        <dbReference type="Proteomes" id="UP001302676"/>
    </source>
</evidence>
<dbReference type="AlphaFoldDB" id="A0AAN6UYF9"/>
<dbReference type="Pfam" id="PF01370">
    <property type="entry name" value="Epimerase"/>
    <property type="match status" value="1"/>
</dbReference>
<feature type="domain" description="NAD-dependent epimerase/dehydratase" evidence="1">
    <location>
        <begin position="6"/>
        <end position="248"/>
    </location>
</feature>
<dbReference type="PANTHER" id="PTHR48079:SF6">
    <property type="entry name" value="NAD(P)-BINDING DOMAIN-CONTAINING PROTEIN-RELATED"/>
    <property type="match status" value="1"/>
</dbReference>
<comment type="caution">
    <text evidence="2">The sequence shown here is derived from an EMBL/GenBank/DDBJ whole genome shotgun (WGS) entry which is preliminary data.</text>
</comment>
<dbReference type="Gene3D" id="3.40.50.720">
    <property type="entry name" value="NAD(P)-binding Rossmann-like Domain"/>
    <property type="match status" value="1"/>
</dbReference>
<accession>A0AAN6UYF9</accession>
<dbReference type="GO" id="GO:0004029">
    <property type="term" value="F:aldehyde dehydrogenase (NAD+) activity"/>
    <property type="evidence" value="ECO:0007669"/>
    <property type="project" value="TreeGrafter"/>
</dbReference>
<dbReference type="EMBL" id="MU853638">
    <property type="protein sequence ID" value="KAK4140191.1"/>
    <property type="molecule type" value="Genomic_DNA"/>
</dbReference>
<dbReference type="InterPro" id="IPR036291">
    <property type="entry name" value="NAD(P)-bd_dom_sf"/>
</dbReference>
<name>A0AAN6UYF9_9PEZI</name>
<dbReference type="GeneID" id="87821448"/>
<keyword evidence="3" id="KW-1185">Reference proteome</keyword>
<gene>
    <name evidence="2" type="ORF">C8A04DRAFT_40128</name>
</gene>
<reference evidence="2" key="2">
    <citation type="submission" date="2023-05" db="EMBL/GenBank/DDBJ databases">
        <authorList>
            <consortium name="Lawrence Berkeley National Laboratory"/>
            <person name="Steindorff A."/>
            <person name="Hensen N."/>
            <person name="Bonometti L."/>
            <person name="Westerberg I."/>
            <person name="Brannstrom I.O."/>
            <person name="Guillou S."/>
            <person name="Cros-Aarteil S."/>
            <person name="Calhoun S."/>
            <person name="Haridas S."/>
            <person name="Kuo A."/>
            <person name="Mondo S."/>
            <person name="Pangilinan J."/>
            <person name="Riley R."/>
            <person name="Labutti K."/>
            <person name="Andreopoulos B."/>
            <person name="Lipzen A."/>
            <person name="Chen C."/>
            <person name="Yanf M."/>
            <person name="Daum C."/>
            <person name="Ng V."/>
            <person name="Clum A."/>
            <person name="Ohm R."/>
            <person name="Martin F."/>
            <person name="Silar P."/>
            <person name="Natvig D."/>
            <person name="Lalanne C."/>
            <person name="Gautier V."/>
            <person name="Ament-Velasquez S.L."/>
            <person name="Kruys A."/>
            <person name="Hutchinson M.I."/>
            <person name="Powell A.J."/>
            <person name="Barry K."/>
            <person name="Miller A.N."/>
            <person name="Grigoriev I.V."/>
            <person name="Debuchy R."/>
            <person name="Gladieux P."/>
            <person name="Thoren M.H."/>
            <person name="Johannesson H."/>
        </authorList>
    </citation>
    <scope>NUCLEOTIDE SEQUENCE</scope>
    <source>
        <strain evidence="2">CBS 141.50</strain>
    </source>
</reference>
<dbReference type="SUPFAM" id="SSF51735">
    <property type="entry name" value="NAD(P)-binding Rossmann-fold domains"/>
    <property type="match status" value="1"/>
</dbReference>
<sequence length="355" mass="37723">MSGQKILLTGVTGFMGGSFLTQLLASSNPDIKKSSFSALVRKQEQADILKAKGINAIVFNDLDDSEALKQAASEHDIVIHSANGFHAASAKALIEGLAERKKTTGGKPVFYIQTSGTSNLADHPITKRYIHSPPTTRVFSDATENIHQYLLDRETAEAYPQRTTDITVTTTGLALDVPTLIIMSATVYGRGTGLFNTASIQVPILTKTAIARGQAFYVGPNGAGEWDHVHIEDLAALYELLLGKVLAGEKVPTGEKGLYFSAAGKHSFKAVAEAVGKAGYELGALKTAEPVSVALEEFAEVLGGNAQLAELGFASRAVTDAALARSLGWVPKKSDADWWASFKEEFAAVLAQTKA</sequence>
<organism evidence="2 3">
    <name type="scientific">Dichotomopilus funicola</name>
    <dbReference type="NCBI Taxonomy" id="1934379"/>
    <lineage>
        <taxon>Eukaryota</taxon>
        <taxon>Fungi</taxon>
        <taxon>Dikarya</taxon>
        <taxon>Ascomycota</taxon>
        <taxon>Pezizomycotina</taxon>
        <taxon>Sordariomycetes</taxon>
        <taxon>Sordariomycetidae</taxon>
        <taxon>Sordariales</taxon>
        <taxon>Chaetomiaceae</taxon>
        <taxon>Dichotomopilus</taxon>
    </lineage>
</organism>
<protein>
    <recommendedName>
        <fullName evidence="1">NAD-dependent epimerase/dehydratase domain-containing protein</fullName>
    </recommendedName>
</protein>
<dbReference type="InterPro" id="IPR001509">
    <property type="entry name" value="Epimerase_deHydtase"/>
</dbReference>
<reference evidence="2" key="1">
    <citation type="journal article" date="2023" name="Mol. Phylogenet. Evol.">
        <title>Genome-scale phylogeny and comparative genomics of the fungal order Sordariales.</title>
        <authorList>
            <person name="Hensen N."/>
            <person name="Bonometti L."/>
            <person name="Westerberg I."/>
            <person name="Brannstrom I.O."/>
            <person name="Guillou S."/>
            <person name="Cros-Aarteil S."/>
            <person name="Calhoun S."/>
            <person name="Haridas S."/>
            <person name="Kuo A."/>
            <person name="Mondo S."/>
            <person name="Pangilinan J."/>
            <person name="Riley R."/>
            <person name="LaButti K."/>
            <person name="Andreopoulos B."/>
            <person name="Lipzen A."/>
            <person name="Chen C."/>
            <person name="Yan M."/>
            <person name="Daum C."/>
            <person name="Ng V."/>
            <person name="Clum A."/>
            <person name="Steindorff A."/>
            <person name="Ohm R.A."/>
            <person name="Martin F."/>
            <person name="Silar P."/>
            <person name="Natvig D.O."/>
            <person name="Lalanne C."/>
            <person name="Gautier V."/>
            <person name="Ament-Velasquez S.L."/>
            <person name="Kruys A."/>
            <person name="Hutchinson M.I."/>
            <person name="Powell A.J."/>
            <person name="Barry K."/>
            <person name="Miller A.N."/>
            <person name="Grigoriev I.V."/>
            <person name="Debuchy R."/>
            <person name="Gladieux P."/>
            <person name="Hiltunen Thoren M."/>
            <person name="Johannesson H."/>
        </authorList>
    </citation>
    <scope>NUCLEOTIDE SEQUENCE</scope>
    <source>
        <strain evidence="2">CBS 141.50</strain>
    </source>
</reference>
<evidence type="ECO:0000313" key="2">
    <source>
        <dbReference type="EMBL" id="KAK4140191.1"/>
    </source>
</evidence>
<dbReference type="RefSeq" id="XP_062633562.1">
    <property type="nucleotide sequence ID" value="XM_062784835.1"/>
</dbReference>
<dbReference type="InterPro" id="IPR051783">
    <property type="entry name" value="NAD(P)-dependent_oxidoreduct"/>
</dbReference>
<evidence type="ECO:0000259" key="1">
    <source>
        <dbReference type="Pfam" id="PF01370"/>
    </source>
</evidence>
<dbReference type="PANTHER" id="PTHR48079">
    <property type="entry name" value="PROTEIN YEEZ"/>
    <property type="match status" value="1"/>
</dbReference>
<dbReference type="GO" id="GO:0005737">
    <property type="term" value="C:cytoplasm"/>
    <property type="evidence" value="ECO:0007669"/>
    <property type="project" value="TreeGrafter"/>
</dbReference>
<dbReference type="Proteomes" id="UP001302676">
    <property type="component" value="Unassembled WGS sequence"/>
</dbReference>